<dbReference type="Proteomes" id="UP000734511">
    <property type="component" value="Unassembled WGS sequence"/>
</dbReference>
<evidence type="ECO:0000256" key="2">
    <source>
        <dbReference type="ARBA" id="ARBA00022598"/>
    </source>
</evidence>
<comment type="similarity">
    <text evidence="1 3 4">Belongs to the glutamine synthetase family.</text>
</comment>
<evidence type="ECO:0000259" key="5">
    <source>
        <dbReference type="PROSITE" id="PS51987"/>
    </source>
</evidence>
<dbReference type="Gene3D" id="3.10.20.70">
    <property type="entry name" value="Glutamine synthetase, N-terminal domain"/>
    <property type="match status" value="1"/>
</dbReference>
<organism evidence="6 7">
    <name type="scientific">Actinacidiphila epipremni</name>
    <dbReference type="NCBI Taxonomy" id="2053013"/>
    <lineage>
        <taxon>Bacteria</taxon>
        <taxon>Bacillati</taxon>
        <taxon>Actinomycetota</taxon>
        <taxon>Actinomycetes</taxon>
        <taxon>Kitasatosporales</taxon>
        <taxon>Streptomycetaceae</taxon>
        <taxon>Actinacidiphila</taxon>
    </lineage>
</organism>
<proteinExistence type="inferred from homology"/>
<dbReference type="SUPFAM" id="SSF55931">
    <property type="entry name" value="Glutamine synthetase/guanido kinase"/>
    <property type="match status" value="1"/>
</dbReference>
<evidence type="ECO:0000313" key="7">
    <source>
        <dbReference type="Proteomes" id="UP000734511"/>
    </source>
</evidence>
<name>A0ABX0ZVH3_9ACTN</name>
<dbReference type="EMBL" id="JAATEJ010000027">
    <property type="protein sequence ID" value="NJP47196.1"/>
    <property type="molecule type" value="Genomic_DNA"/>
</dbReference>
<dbReference type="Gene3D" id="3.30.590.10">
    <property type="entry name" value="Glutamine synthetase/guanido kinase, catalytic domain"/>
    <property type="match status" value="1"/>
</dbReference>
<reference evidence="6 7" key="1">
    <citation type="submission" date="2020-03" db="EMBL/GenBank/DDBJ databases">
        <title>WGS of actinomycetes isolated from Thailand.</title>
        <authorList>
            <person name="Thawai C."/>
        </authorList>
    </citation>
    <scope>NUCLEOTIDE SEQUENCE [LARGE SCALE GENOMIC DNA]</scope>
    <source>
        <strain evidence="6 7">PRB2-1</strain>
    </source>
</reference>
<dbReference type="InterPro" id="IPR008146">
    <property type="entry name" value="Gln_synth_cat_dom"/>
</dbReference>
<dbReference type="InterPro" id="IPR036651">
    <property type="entry name" value="Gln_synt_N_sf"/>
</dbReference>
<evidence type="ECO:0000256" key="3">
    <source>
        <dbReference type="PROSITE-ProRule" id="PRU01331"/>
    </source>
</evidence>
<feature type="domain" description="GS catalytic" evidence="5">
    <location>
        <begin position="130"/>
        <end position="456"/>
    </location>
</feature>
<evidence type="ECO:0000256" key="4">
    <source>
        <dbReference type="RuleBase" id="RU000384"/>
    </source>
</evidence>
<evidence type="ECO:0000313" key="6">
    <source>
        <dbReference type="EMBL" id="NJP47196.1"/>
    </source>
</evidence>
<sequence length="456" mass="48688">MSETGMKAPGGPITPDELRTLVEAGEVDTVLLALADMHGRLVGKRHHAPSFVQQQLLSGAGAEACAYLLATDTRMRPVPGFDLASWDSGYGDIRLVPNLRTLRRMPWPGGGVLVLADAEHADGRPVAVAPRQVLYEQIAALAELGLSARAGLETEFTVYRGVDDQAPGRLQPLTGRNLDYALVHPPRVREYLHEIEQALVGAGLPLEAMKTEAAPGQIEATFRYGDALNAADDHVVFKHIVKTVTPWTDSTATFMAAPDTGIGNGMHIHVSLWRADEPVFPAEGRGLSAAGAHAVAGLLYLLPDAMPLLLPYPNSYKRLRPDSFAPTRVAWGWDNRTAAVRVTGHGAGLHLEVRIPGADANPYLAVAAVLAACRRGMAQEMQPPLAASGSTYAQSDLPLLPADLPTALSAFQNSAAWADLLGKDVLSHYATAARVECEVAANEVTDVERSRGFHDA</sequence>
<keyword evidence="7" id="KW-1185">Reference proteome</keyword>
<dbReference type="PANTHER" id="PTHR43785">
    <property type="entry name" value="GAMMA-GLUTAMYLPUTRESCINE SYNTHETASE"/>
    <property type="match status" value="1"/>
</dbReference>
<accession>A0ABX0ZVH3</accession>
<comment type="caution">
    <text evidence="6">The sequence shown here is derived from an EMBL/GenBank/DDBJ whole genome shotgun (WGS) entry which is preliminary data.</text>
</comment>
<keyword evidence="2" id="KW-0436">Ligase</keyword>
<dbReference type="SMART" id="SM01230">
    <property type="entry name" value="Gln-synt_C"/>
    <property type="match status" value="1"/>
</dbReference>
<gene>
    <name evidence="6" type="ORF">HCN08_27890</name>
</gene>
<dbReference type="Pfam" id="PF00120">
    <property type="entry name" value="Gln-synt_C"/>
    <property type="match status" value="1"/>
</dbReference>
<dbReference type="PROSITE" id="PS51987">
    <property type="entry name" value="GS_CATALYTIC"/>
    <property type="match status" value="1"/>
</dbReference>
<dbReference type="RefSeq" id="WP_167986037.1">
    <property type="nucleotide sequence ID" value="NZ_JAATEJ010000027.1"/>
</dbReference>
<dbReference type="SUPFAM" id="SSF54368">
    <property type="entry name" value="Glutamine synthetase, N-terminal domain"/>
    <property type="match status" value="1"/>
</dbReference>
<dbReference type="InterPro" id="IPR014746">
    <property type="entry name" value="Gln_synth/guanido_kin_cat_dom"/>
</dbReference>
<protein>
    <submittedName>
        <fullName evidence="6">Glutamine synthetase</fullName>
    </submittedName>
</protein>
<dbReference type="PANTHER" id="PTHR43785:SF12">
    <property type="entry name" value="TYPE-1 GLUTAMINE SYNTHETASE 2"/>
    <property type="match status" value="1"/>
</dbReference>
<evidence type="ECO:0000256" key="1">
    <source>
        <dbReference type="ARBA" id="ARBA00009897"/>
    </source>
</evidence>